<dbReference type="InterPro" id="IPR008928">
    <property type="entry name" value="6-hairpin_glycosidase_sf"/>
</dbReference>
<reference evidence="4" key="1">
    <citation type="journal article" date="2019" name="Int. J. Syst. Evol. Microbiol.">
        <title>The Global Catalogue of Microorganisms (GCM) 10K type strain sequencing project: providing services to taxonomists for standard genome sequencing and annotation.</title>
        <authorList>
            <consortium name="The Broad Institute Genomics Platform"/>
            <consortium name="The Broad Institute Genome Sequencing Center for Infectious Disease"/>
            <person name="Wu L."/>
            <person name="Ma J."/>
        </authorList>
    </citation>
    <scope>NUCLEOTIDE SEQUENCE [LARGE SCALE GENOMIC DNA]</scope>
    <source>
        <strain evidence="4">JCM 18956</strain>
    </source>
</reference>
<sequence>MGASAGWRKDVVAPTSRHVIPAAVLTSTSGVTDAQALVDGGTTVLTRAPNAAVPTVTLDFGKVVSGYPEITFAGASSDRPGLRLAFSETKEYLTDGSDFSRKATGEAVDPGTDQIAVPSGASTWKDADGCASAGKVCASGLHAFRYLRIGLDALASDAPLTRASGSISITSVALDFTPYLGTPASYKGSFESSDAQLNAYWYDASYTNELITDTFHATDTDPRGAATPGLEGKLVLTDGAKRDRDPYVGDISVSGRTDYLTHDVGEAAENVLADVADHQRADGYIPPASILGYGLPLFDYPMYWVTSSWDYEAYTGDVAYARKYWGALTRVLDDWYPSVTDANGLLSRGMNGTSTYGDYAFVSRTGEVTYYNALYVEALHDASRTATALGHPTESAAWSERAEAVRKAINVHLWDAGAGAYLDSATGTAHAQDGIGTAIVAGVASEARASSSLAHLSATTANPWGNAFYDDDSTVSDGTKRVYAFTSYPEIEARFLTGHADSAIDEIKRLYGSMLASDPGTTFWEGVGDGGVPYEKGYTSMAHGWSTGVLPALTNDLLGAAPTGVGFSTWTIAPHPGSVSWARGTLPTPHGDLALTWKRANSGGGFSLSVTSPQGTTGVVSIPVSGAHPVVTLDGLTVYDGSKGVSHNASRSGDRVSIPSIAAGSHTVTVAG</sequence>
<dbReference type="Pfam" id="PF17389">
    <property type="entry name" value="Bac_rhamnosid6H"/>
    <property type="match status" value="1"/>
</dbReference>
<keyword evidence="4" id="KW-1185">Reference proteome</keyword>
<protein>
    <recommendedName>
        <fullName evidence="5">Alpha-L-rhamnosidase</fullName>
    </recommendedName>
</protein>
<dbReference type="InterPro" id="IPR035396">
    <property type="entry name" value="Bac_rhamnosid6H"/>
</dbReference>
<dbReference type="Gene3D" id="2.60.420.10">
    <property type="entry name" value="Maltose phosphorylase, domain 3"/>
    <property type="match status" value="1"/>
</dbReference>
<dbReference type="EMBL" id="BAABLM010000011">
    <property type="protein sequence ID" value="GAA4685584.1"/>
    <property type="molecule type" value="Genomic_DNA"/>
</dbReference>
<dbReference type="PANTHER" id="PTHR34987:SF5">
    <property type="entry name" value="ALPHA-RHAMNOSIDASE"/>
    <property type="match status" value="1"/>
</dbReference>
<evidence type="ECO:0000259" key="2">
    <source>
        <dbReference type="Pfam" id="PF17390"/>
    </source>
</evidence>
<comment type="caution">
    <text evidence="3">The sequence shown here is derived from an EMBL/GenBank/DDBJ whole genome shotgun (WGS) entry which is preliminary data.</text>
</comment>
<gene>
    <name evidence="3" type="ORF">GCM10025780_35010</name>
</gene>
<evidence type="ECO:0008006" key="5">
    <source>
        <dbReference type="Google" id="ProtNLM"/>
    </source>
</evidence>
<organism evidence="3 4">
    <name type="scientific">Frondihabitans cladoniiphilus</name>
    <dbReference type="NCBI Taxonomy" id="715785"/>
    <lineage>
        <taxon>Bacteria</taxon>
        <taxon>Bacillati</taxon>
        <taxon>Actinomycetota</taxon>
        <taxon>Actinomycetes</taxon>
        <taxon>Micrococcales</taxon>
        <taxon>Microbacteriaceae</taxon>
        <taxon>Frondihabitans</taxon>
    </lineage>
</organism>
<evidence type="ECO:0000313" key="3">
    <source>
        <dbReference type="EMBL" id="GAA4685584.1"/>
    </source>
</evidence>
<dbReference type="Gene3D" id="1.50.10.10">
    <property type="match status" value="1"/>
</dbReference>
<dbReference type="InterPro" id="IPR035398">
    <property type="entry name" value="Bac_rhamnosid_C"/>
</dbReference>
<dbReference type="PANTHER" id="PTHR34987">
    <property type="entry name" value="C, PUTATIVE (AFU_ORTHOLOGUE AFUA_3G02880)-RELATED"/>
    <property type="match status" value="1"/>
</dbReference>
<dbReference type="SUPFAM" id="SSF48208">
    <property type="entry name" value="Six-hairpin glycosidases"/>
    <property type="match status" value="1"/>
</dbReference>
<proteinExistence type="predicted"/>
<feature type="domain" description="Alpha-L-rhamnosidase six-hairpin glycosidase" evidence="1">
    <location>
        <begin position="235"/>
        <end position="425"/>
    </location>
</feature>
<evidence type="ECO:0000313" key="4">
    <source>
        <dbReference type="Proteomes" id="UP001501295"/>
    </source>
</evidence>
<feature type="domain" description="Alpha-L-rhamnosidase C-terminal" evidence="2">
    <location>
        <begin position="561"/>
        <end position="626"/>
    </location>
</feature>
<dbReference type="Proteomes" id="UP001501295">
    <property type="component" value="Unassembled WGS sequence"/>
</dbReference>
<accession>A0ABP8WBQ2</accession>
<name>A0ABP8WBQ2_9MICO</name>
<dbReference type="Pfam" id="PF17390">
    <property type="entry name" value="Bac_rhamnosid_C"/>
    <property type="match status" value="1"/>
</dbReference>
<evidence type="ECO:0000259" key="1">
    <source>
        <dbReference type="Pfam" id="PF17389"/>
    </source>
</evidence>
<dbReference type="InterPro" id="IPR012341">
    <property type="entry name" value="6hp_glycosidase-like_sf"/>
</dbReference>